<sequence length="95" mass="10203">MPLFAVEYTYSAATSDRRDEVRPDHRGWLAELVAAGAVVSTGPYADGSGALIIADAADEAAVRELFTQDPFARAGLVDSARFTEWTPVMGLLSDR</sequence>
<dbReference type="Proteomes" id="UP000199417">
    <property type="component" value="Unassembled WGS sequence"/>
</dbReference>
<dbReference type="SUPFAM" id="SSF54909">
    <property type="entry name" value="Dimeric alpha+beta barrel"/>
    <property type="match status" value="1"/>
</dbReference>
<accession>A0A1G6R626</accession>
<reference evidence="3 4" key="1">
    <citation type="submission" date="2016-10" db="EMBL/GenBank/DDBJ databases">
        <authorList>
            <person name="de Groot N.N."/>
        </authorList>
    </citation>
    <scope>NUCLEOTIDE SEQUENCE [LARGE SCALE GENOMIC DNA]</scope>
    <source>
        <strain evidence="3 4">JCM 11308</strain>
    </source>
</reference>
<evidence type="ECO:0000259" key="2">
    <source>
        <dbReference type="Pfam" id="PF03795"/>
    </source>
</evidence>
<dbReference type="Pfam" id="PF03795">
    <property type="entry name" value="YCII"/>
    <property type="match status" value="1"/>
</dbReference>
<dbReference type="AlphaFoldDB" id="A0A1G6R626"/>
<dbReference type="STRING" id="168276.SAMN05444580_102343"/>
<gene>
    <name evidence="3" type="ORF">SAMN05444580_102343</name>
</gene>
<evidence type="ECO:0000313" key="4">
    <source>
        <dbReference type="Proteomes" id="UP000199417"/>
    </source>
</evidence>
<dbReference type="Gene3D" id="3.30.70.1060">
    <property type="entry name" value="Dimeric alpha+beta barrel"/>
    <property type="match status" value="1"/>
</dbReference>
<dbReference type="InterPro" id="IPR005545">
    <property type="entry name" value="YCII"/>
</dbReference>
<protein>
    <recommendedName>
        <fullName evidence="2">YCII-related domain-containing protein</fullName>
    </recommendedName>
</protein>
<comment type="similarity">
    <text evidence="1">Belongs to the YciI family.</text>
</comment>
<keyword evidence="4" id="KW-1185">Reference proteome</keyword>
<dbReference type="PANTHER" id="PTHR37828">
    <property type="entry name" value="GSR2449 PROTEIN"/>
    <property type="match status" value="1"/>
</dbReference>
<organism evidence="3 4">
    <name type="scientific">Rhodococcus tukisamuensis</name>
    <dbReference type="NCBI Taxonomy" id="168276"/>
    <lineage>
        <taxon>Bacteria</taxon>
        <taxon>Bacillati</taxon>
        <taxon>Actinomycetota</taxon>
        <taxon>Actinomycetes</taxon>
        <taxon>Mycobacteriales</taxon>
        <taxon>Nocardiaceae</taxon>
        <taxon>Rhodococcus</taxon>
    </lineage>
</organism>
<evidence type="ECO:0000313" key="3">
    <source>
        <dbReference type="EMBL" id="SDC99921.1"/>
    </source>
</evidence>
<feature type="domain" description="YCII-related" evidence="2">
    <location>
        <begin position="4"/>
        <end position="86"/>
    </location>
</feature>
<evidence type="ECO:0000256" key="1">
    <source>
        <dbReference type="ARBA" id="ARBA00007689"/>
    </source>
</evidence>
<dbReference type="PANTHER" id="PTHR37828:SF1">
    <property type="entry name" value="YCII-RELATED DOMAIN-CONTAINING PROTEIN"/>
    <property type="match status" value="1"/>
</dbReference>
<dbReference type="InterPro" id="IPR011008">
    <property type="entry name" value="Dimeric_a/b-barrel"/>
</dbReference>
<dbReference type="RefSeq" id="WP_072844140.1">
    <property type="nucleotide sequence ID" value="NZ_FNAB01000002.1"/>
</dbReference>
<dbReference type="EMBL" id="FNAB01000002">
    <property type="protein sequence ID" value="SDC99921.1"/>
    <property type="molecule type" value="Genomic_DNA"/>
</dbReference>
<proteinExistence type="inferred from homology"/>
<name>A0A1G6R626_9NOCA</name>